<evidence type="ECO:0000313" key="1">
    <source>
        <dbReference type="EMBL" id="SEI60144.1"/>
    </source>
</evidence>
<protein>
    <submittedName>
        <fullName evidence="1">Uncharacterized protein</fullName>
    </submittedName>
</protein>
<reference evidence="1 2" key="1">
    <citation type="submission" date="2016-10" db="EMBL/GenBank/DDBJ databases">
        <authorList>
            <person name="de Groot N.N."/>
        </authorList>
    </citation>
    <scope>NUCLEOTIDE SEQUENCE [LARGE SCALE GENOMIC DNA]</scope>
    <source>
        <strain evidence="1 2">DSM 373</strain>
    </source>
</reference>
<gene>
    <name evidence="1" type="ORF">SAMN04244572_01004</name>
</gene>
<organism evidence="1 2">
    <name type="scientific">Azotobacter beijerinckii</name>
    <dbReference type="NCBI Taxonomy" id="170623"/>
    <lineage>
        <taxon>Bacteria</taxon>
        <taxon>Pseudomonadati</taxon>
        <taxon>Pseudomonadota</taxon>
        <taxon>Gammaproteobacteria</taxon>
        <taxon>Pseudomonadales</taxon>
        <taxon>Pseudomonadaceae</taxon>
        <taxon>Azotobacter</taxon>
    </lineage>
</organism>
<dbReference type="RefSeq" id="WP_090730417.1">
    <property type="nucleotide sequence ID" value="NZ_FNYQ01000011.1"/>
</dbReference>
<accession>A0A1H6S2Q3</accession>
<dbReference type="OrthoDB" id="7042046at2"/>
<proteinExistence type="predicted"/>
<dbReference type="Proteomes" id="UP000199250">
    <property type="component" value="Unassembled WGS sequence"/>
</dbReference>
<name>A0A1H6S2Q3_9GAMM</name>
<sequence>MDPRERLRHAFATRQERLPGTVFTGLEQLRLRPLPGDGVYRELEALLEGLHEDGVLGNEAFDTARARVEALPLGGSPTPRENRHD</sequence>
<evidence type="ECO:0000313" key="2">
    <source>
        <dbReference type="Proteomes" id="UP000199250"/>
    </source>
</evidence>
<dbReference type="EMBL" id="FNYQ01000011">
    <property type="protein sequence ID" value="SEI60144.1"/>
    <property type="molecule type" value="Genomic_DNA"/>
</dbReference>
<dbReference type="AlphaFoldDB" id="A0A1H6S2Q3"/>